<sequence length="270" mass="30142">MVSCGGRAAGAVRGDGAGDVVRQPARRAAARPRGTHGARERGVDTGTRRRRPHRSIIQHATPSRAHAWPETAPRAHYLRIIPQNKSAMVPLEAISWRARRDRSQTLWYVALKRILAKLEQSARYVKRGAARWLRVLGACDALTACTRFGVRAPSGARLPALCNVPPPPPPVPTPLRKIERGRWEGPQHRRAQPPVDTTASALWPPAAPRAYKAHGLKLCSDRLIRSKVIRGLYIDARTHKRIHARMHAQRSHARTTHARTYAHTQERTHA</sequence>
<evidence type="ECO:0000256" key="1">
    <source>
        <dbReference type="SAM" id="MobiDB-lite"/>
    </source>
</evidence>
<reference evidence="2 3" key="1">
    <citation type="journal article" date="2019" name="Commun. Biol.">
        <title>The bagworm genome reveals a unique fibroin gene that provides high tensile strength.</title>
        <authorList>
            <person name="Kono N."/>
            <person name="Nakamura H."/>
            <person name="Ohtoshi R."/>
            <person name="Tomita M."/>
            <person name="Numata K."/>
            <person name="Arakawa K."/>
        </authorList>
    </citation>
    <scope>NUCLEOTIDE SEQUENCE [LARGE SCALE GENOMIC DNA]</scope>
</reference>
<feature type="compositionally biased region" description="Basic and acidic residues" evidence="1">
    <location>
        <begin position="37"/>
        <end position="47"/>
    </location>
</feature>
<organism evidence="2 3">
    <name type="scientific">Eumeta variegata</name>
    <name type="common">Bagworm moth</name>
    <name type="synonym">Eumeta japonica</name>
    <dbReference type="NCBI Taxonomy" id="151549"/>
    <lineage>
        <taxon>Eukaryota</taxon>
        <taxon>Metazoa</taxon>
        <taxon>Ecdysozoa</taxon>
        <taxon>Arthropoda</taxon>
        <taxon>Hexapoda</taxon>
        <taxon>Insecta</taxon>
        <taxon>Pterygota</taxon>
        <taxon>Neoptera</taxon>
        <taxon>Endopterygota</taxon>
        <taxon>Lepidoptera</taxon>
        <taxon>Glossata</taxon>
        <taxon>Ditrysia</taxon>
        <taxon>Tineoidea</taxon>
        <taxon>Psychidae</taxon>
        <taxon>Oiketicinae</taxon>
        <taxon>Eumeta</taxon>
    </lineage>
</organism>
<evidence type="ECO:0000313" key="3">
    <source>
        <dbReference type="Proteomes" id="UP000299102"/>
    </source>
</evidence>
<keyword evidence="3" id="KW-1185">Reference proteome</keyword>
<feature type="compositionally biased region" description="Basic residues" evidence="1">
    <location>
        <begin position="246"/>
        <end position="257"/>
    </location>
</feature>
<feature type="region of interest" description="Disordered" evidence="1">
    <location>
        <begin position="246"/>
        <end position="270"/>
    </location>
</feature>
<name>A0A4C1SZU3_EUMVA</name>
<feature type="compositionally biased region" description="Basic residues" evidence="1">
    <location>
        <begin position="24"/>
        <end position="36"/>
    </location>
</feature>
<gene>
    <name evidence="2" type="ORF">EVAR_2824_1</name>
</gene>
<accession>A0A4C1SZU3</accession>
<feature type="region of interest" description="Disordered" evidence="1">
    <location>
        <begin position="1"/>
        <end position="68"/>
    </location>
</feature>
<dbReference type="Proteomes" id="UP000299102">
    <property type="component" value="Unassembled WGS sequence"/>
</dbReference>
<protein>
    <submittedName>
        <fullName evidence="2">Uncharacterized protein</fullName>
    </submittedName>
</protein>
<proteinExistence type="predicted"/>
<dbReference type="AlphaFoldDB" id="A0A4C1SZU3"/>
<evidence type="ECO:0000313" key="2">
    <source>
        <dbReference type="EMBL" id="GBP07719.1"/>
    </source>
</evidence>
<feature type="compositionally biased region" description="Low complexity" evidence="1">
    <location>
        <begin position="1"/>
        <end position="22"/>
    </location>
</feature>
<comment type="caution">
    <text evidence="2">The sequence shown here is derived from an EMBL/GenBank/DDBJ whole genome shotgun (WGS) entry which is preliminary data.</text>
</comment>
<dbReference type="EMBL" id="BGZK01000027">
    <property type="protein sequence ID" value="GBP07719.1"/>
    <property type="molecule type" value="Genomic_DNA"/>
</dbReference>